<dbReference type="InterPro" id="IPR013693">
    <property type="entry name" value="SpoIID/LytB_N"/>
</dbReference>
<sequence>MKKLLISALLLVVSVTVLPAVPVLIRGRSGQNDTEQAVKLQEIVLDDKNTAESPAFSSEPYKVLDVDSGRVLKVPVREYVIGAVCAEMPASFGEEALKAQAVAAHTYAERQRLREKESPSAELKGADFSNDTGKYQGCYTKEQIKEAFGDNFDKNYKKIAKAADEVLPYIITYEDAPIIAAFHSMSAGFTESAENAWGAPVDYLVEVDSRSDLTAPKFREDKRFSPDELRAALEAAFKGIKLGDDFREWLNVLTVSNSGTVLTAAAGDRTVTGNDLRQALSLRSASFEVRCEPDEIVITTKGYGHGVGMSQYGADAMAAQGKSWREILEHYYPNCTISKS</sequence>
<proteinExistence type="predicted"/>
<dbReference type="InterPro" id="IPR014225">
    <property type="entry name" value="Spore_II_D_firmicutes"/>
</dbReference>
<evidence type="ECO:0000313" key="2">
    <source>
        <dbReference type="EMBL" id="SFW29080.1"/>
    </source>
</evidence>
<dbReference type="Pfam" id="PF08486">
    <property type="entry name" value="SpoIID"/>
    <property type="match status" value="1"/>
</dbReference>
<evidence type="ECO:0000313" key="3">
    <source>
        <dbReference type="Proteomes" id="UP000183461"/>
    </source>
</evidence>
<dbReference type="GO" id="GO:0030435">
    <property type="term" value="P:sporulation resulting in formation of a cellular spore"/>
    <property type="evidence" value="ECO:0007669"/>
    <property type="project" value="InterPro"/>
</dbReference>
<dbReference type="EMBL" id="FPIP01000003">
    <property type="protein sequence ID" value="SFW29080.1"/>
    <property type="molecule type" value="Genomic_DNA"/>
</dbReference>
<dbReference type="NCBIfam" id="TIGR02870">
    <property type="entry name" value="spore_II_D"/>
    <property type="match status" value="1"/>
</dbReference>
<accession>A0A1K1N108</accession>
<feature type="domain" description="Sporulation stage II protein D amidase enhancer LytB N-terminal" evidence="1">
    <location>
        <begin position="71"/>
        <end position="173"/>
    </location>
</feature>
<dbReference type="InterPro" id="IPR013486">
    <property type="entry name" value="SpoIID/LytB"/>
</dbReference>
<name>A0A1K1N108_RUMFL</name>
<dbReference type="RefSeq" id="WP_072299908.1">
    <property type="nucleotide sequence ID" value="NZ_FPIP01000003.1"/>
</dbReference>
<organism evidence="2 3">
    <name type="scientific">Ruminococcus flavefaciens</name>
    <dbReference type="NCBI Taxonomy" id="1265"/>
    <lineage>
        <taxon>Bacteria</taxon>
        <taxon>Bacillati</taxon>
        <taxon>Bacillota</taxon>
        <taxon>Clostridia</taxon>
        <taxon>Eubacteriales</taxon>
        <taxon>Oscillospiraceae</taxon>
        <taxon>Ruminococcus</taxon>
    </lineage>
</organism>
<dbReference type="AlphaFoldDB" id="A0A1K1N108"/>
<protein>
    <submittedName>
        <fullName evidence="2">Stage II sporulation protein D</fullName>
    </submittedName>
</protein>
<dbReference type="NCBIfam" id="TIGR02669">
    <property type="entry name" value="SpoIID_LytB"/>
    <property type="match status" value="1"/>
</dbReference>
<dbReference type="Proteomes" id="UP000183461">
    <property type="component" value="Unassembled WGS sequence"/>
</dbReference>
<gene>
    <name evidence="2" type="ORF">SAMN02910280_1593</name>
</gene>
<evidence type="ECO:0000259" key="1">
    <source>
        <dbReference type="Pfam" id="PF08486"/>
    </source>
</evidence>
<reference evidence="2 3" key="1">
    <citation type="submission" date="2016-11" db="EMBL/GenBank/DDBJ databases">
        <authorList>
            <person name="Jaros S."/>
            <person name="Januszkiewicz K."/>
            <person name="Wedrychowicz H."/>
        </authorList>
    </citation>
    <scope>NUCLEOTIDE SEQUENCE [LARGE SCALE GENOMIC DNA]</scope>
    <source>
        <strain evidence="2 3">YL228</strain>
    </source>
</reference>